<keyword evidence="2" id="KW-1185">Reference proteome</keyword>
<dbReference type="AlphaFoldDB" id="A0A5B7E5Q6"/>
<sequence>MVYLSVLCTKTKKCRQNTYLSKELKYVKNGLFWFIQAFYAPKLRNASKTLYL</sequence>
<comment type="caution">
    <text evidence="1">The sequence shown here is derived from an EMBL/GenBank/DDBJ whole genome shotgun (WGS) entry which is preliminary data.</text>
</comment>
<reference evidence="1 2" key="1">
    <citation type="submission" date="2019-05" db="EMBL/GenBank/DDBJ databases">
        <title>Another draft genome of Portunus trituberculatus and its Hox gene families provides insights of decapod evolution.</title>
        <authorList>
            <person name="Jeong J.-H."/>
            <person name="Song I."/>
            <person name="Kim S."/>
            <person name="Choi T."/>
            <person name="Kim D."/>
            <person name="Ryu S."/>
            <person name="Kim W."/>
        </authorList>
    </citation>
    <scope>NUCLEOTIDE SEQUENCE [LARGE SCALE GENOMIC DNA]</scope>
    <source>
        <tissue evidence="1">Muscle</tissue>
    </source>
</reference>
<evidence type="ECO:0000313" key="1">
    <source>
        <dbReference type="EMBL" id="MPC29342.1"/>
    </source>
</evidence>
<name>A0A5B7E5Q6_PORTR</name>
<dbReference type="Proteomes" id="UP000324222">
    <property type="component" value="Unassembled WGS sequence"/>
</dbReference>
<protein>
    <submittedName>
        <fullName evidence="1">Uncharacterized protein</fullName>
    </submittedName>
</protein>
<dbReference type="EMBL" id="VSRR010002055">
    <property type="protein sequence ID" value="MPC29342.1"/>
    <property type="molecule type" value="Genomic_DNA"/>
</dbReference>
<organism evidence="1 2">
    <name type="scientific">Portunus trituberculatus</name>
    <name type="common">Swimming crab</name>
    <name type="synonym">Neptunus trituberculatus</name>
    <dbReference type="NCBI Taxonomy" id="210409"/>
    <lineage>
        <taxon>Eukaryota</taxon>
        <taxon>Metazoa</taxon>
        <taxon>Ecdysozoa</taxon>
        <taxon>Arthropoda</taxon>
        <taxon>Crustacea</taxon>
        <taxon>Multicrustacea</taxon>
        <taxon>Malacostraca</taxon>
        <taxon>Eumalacostraca</taxon>
        <taxon>Eucarida</taxon>
        <taxon>Decapoda</taxon>
        <taxon>Pleocyemata</taxon>
        <taxon>Brachyura</taxon>
        <taxon>Eubrachyura</taxon>
        <taxon>Portunoidea</taxon>
        <taxon>Portunidae</taxon>
        <taxon>Portuninae</taxon>
        <taxon>Portunus</taxon>
    </lineage>
</organism>
<accession>A0A5B7E5Q6</accession>
<evidence type="ECO:0000313" key="2">
    <source>
        <dbReference type="Proteomes" id="UP000324222"/>
    </source>
</evidence>
<gene>
    <name evidence="1" type="ORF">E2C01_022570</name>
</gene>
<proteinExistence type="predicted"/>